<gene>
    <name evidence="5" type="ORF">METZ01_LOCUS394618</name>
</gene>
<keyword evidence="2" id="KW-0813">Transport</keyword>
<dbReference type="Gene3D" id="3.40.50.300">
    <property type="entry name" value="P-loop containing nucleotide triphosphate hydrolases"/>
    <property type="match status" value="1"/>
</dbReference>
<protein>
    <recommendedName>
        <fullName evidence="4">ABC transporter domain-containing protein</fullName>
    </recommendedName>
</protein>
<name>A0A382V5J4_9ZZZZ</name>
<dbReference type="GO" id="GO:0015807">
    <property type="term" value="P:L-amino acid transport"/>
    <property type="evidence" value="ECO:0007669"/>
    <property type="project" value="TreeGrafter"/>
</dbReference>
<evidence type="ECO:0000259" key="4">
    <source>
        <dbReference type="Pfam" id="PF00005"/>
    </source>
</evidence>
<dbReference type="EMBL" id="UINC01149347">
    <property type="protein sequence ID" value="SVD41764.1"/>
    <property type="molecule type" value="Genomic_DNA"/>
</dbReference>
<feature type="domain" description="ABC transporter" evidence="4">
    <location>
        <begin position="17"/>
        <end position="58"/>
    </location>
</feature>
<sequence length="58" mass="6187">MLEVSHLNVWYGVTEVLRDVSFTVPENKIVSLLGGNGSGKTTVLNTLSGMLTPRAGNI</sequence>
<dbReference type="GO" id="GO:0015658">
    <property type="term" value="F:branched-chain amino acid transmembrane transporter activity"/>
    <property type="evidence" value="ECO:0007669"/>
    <property type="project" value="TreeGrafter"/>
</dbReference>
<dbReference type="InterPro" id="IPR003439">
    <property type="entry name" value="ABC_transporter-like_ATP-bd"/>
</dbReference>
<evidence type="ECO:0000313" key="5">
    <source>
        <dbReference type="EMBL" id="SVD41764.1"/>
    </source>
</evidence>
<dbReference type="Pfam" id="PF00005">
    <property type="entry name" value="ABC_tran"/>
    <property type="match status" value="1"/>
</dbReference>
<dbReference type="PANTHER" id="PTHR43820">
    <property type="entry name" value="HIGH-AFFINITY BRANCHED-CHAIN AMINO ACID TRANSPORT ATP-BINDING PROTEIN LIVF"/>
    <property type="match status" value="1"/>
</dbReference>
<evidence type="ECO:0000256" key="3">
    <source>
        <dbReference type="ARBA" id="ARBA00022970"/>
    </source>
</evidence>
<dbReference type="GO" id="GO:0005524">
    <property type="term" value="F:ATP binding"/>
    <property type="evidence" value="ECO:0007669"/>
    <property type="project" value="InterPro"/>
</dbReference>
<comment type="similarity">
    <text evidence="1">Belongs to the ABC transporter superfamily.</text>
</comment>
<dbReference type="SUPFAM" id="SSF52540">
    <property type="entry name" value="P-loop containing nucleoside triphosphate hydrolases"/>
    <property type="match status" value="1"/>
</dbReference>
<accession>A0A382V5J4</accession>
<feature type="non-terminal residue" evidence="5">
    <location>
        <position position="58"/>
    </location>
</feature>
<keyword evidence="3" id="KW-0029">Amino-acid transport</keyword>
<evidence type="ECO:0000256" key="2">
    <source>
        <dbReference type="ARBA" id="ARBA00022448"/>
    </source>
</evidence>
<organism evidence="5">
    <name type="scientific">marine metagenome</name>
    <dbReference type="NCBI Taxonomy" id="408172"/>
    <lineage>
        <taxon>unclassified sequences</taxon>
        <taxon>metagenomes</taxon>
        <taxon>ecological metagenomes</taxon>
    </lineage>
</organism>
<proteinExistence type="inferred from homology"/>
<dbReference type="AlphaFoldDB" id="A0A382V5J4"/>
<reference evidence="5" key="1">
    <citation type="submission" date="2018-05" db="EMBL/GenBank/DDBJ databases">
        <authorList>
            <person name="Lanie J.A."/>
            <person name="Ng W.-L."/>
            <person name="Kazmierczak K.M."/>
            <person name="Andrzejewski T.M."/>
            <person name="Davidsen T.M."/>
            <person name="Wayne K.J."/>
            <person name="Tettelin H."/>
            <person name="Glass J.I."/>
            <person name="Rusch D."/>
            <person name="Podicherti R."/>
            <person name="Tsui H.-C.T."/>
            <person name="Winkler M.E."/>
        </authorList>
    </citation>
    <scope>NUCLEOTIDE SEQUENCE</scope>
</reference>
<dbReference type="PANTHER" id="PTHR43820:SF4">
    <property type="entry name" value="HIGH-AFFINITY BRANCHED-CHAIN AMINO ACID TRANSPORT ATP-BINDING PROTEIN LIVF"/>
    <property type="match status" value="1"/>
</dbReference>
<dbReference type="InterPro" id="IPR027417">
    <property type="entry name" value="P-loop_NTPase"/>
</dbReference>
<evidence type="ECO:0000256" key="1">
    <source>
        <dbReference type="ARBA" id="ARBA00005417"/>
    </source>
</evidence>
<dbReference type="GO" id="GO:0016887">
    <property type="term" value="F:ATP hydrolysis activity"/>
    <property type="evidence" value="ECO:0007669"/>
    <property type="project" value="InterPro"/>
</dbReference>
<dbReference type="InterPro" id="IPR052156">
    <property type="entry name" value="BCAA_Transport_ATP-bd_LivF"/>
</dbReference>